<dbReference type="AlphaFoldDB" id="A0A7M5XHZ7"/>
<dbReference type="InterPro" id="IPR000210">
    <property type="entry name" value="BTB/POZ_dom"/>
</dbReference>
<dbReference type="GeneID" id="136805506"/>
<dbReference type="PROSITE" id="PS50097">
    <property type="entry name" value="BTB"/>
    <property type="match status" value="1"/>
</dbReference>
<reference evidence="2" key="1">
    <citation type="submission" date="2021-01" db="UniProtKB">
        <authorList>
            <consortium name="EnsemblMetazoa"/>
        </authorList>
    </citation>
    <scope>IDENTIFICATION</scope>
</reference>
<evidence type="ECO:0000313" key="2">
    <source>
        <dbReference type="EnsemblMetazoa" id="CLYHEMP023297.1"/>
    </source>
</evidence>
<feature type="domain" description="BTB" evidence="1">
    <location>
        <begin position="26"/>
        <end position="85"/>
    </location>
</feature>
<dbReference type="SMART" id="SM00225">
    <property type="entry name" value="BTB"/>
    <property type="match status" value="1"/>
</dbReference>
<keyword evidence="3" id="KW-1185">Reference proteome</keyword>
<dbReference type="PANTHER" id="PTHR22744:SF17">
    <property type="entry name" value="BTB DOMAIN-CONTAINING PROTEIN"/>
    <property type="match status" value="1"/>
</dbReference>
<dbReference type="OrthoDB" id="6434269at2759"/>
<accession>A0A7M5XHZ7</accession>
<dbReference type="PANTHER" id="PTHR22744">
    <property type="entry name" value="HELIX LOOP HELIX PROTEIN 21-RELATED"/>
    <property type="match status" value="1"/>
</dbReference>
<evidence type="ECO:0000313" key="3">
    <source>
        <dbReference type="Proteomes" id="UP000594262"/>
    </source>
</evidence>
<dbReference type="Gene3D" id="3.30.710.10">
    <property type="entry name" value="Potassium Channel Kv1.1, Chain A"/>
    <property type="match status" value="1"/>
</dbReference>
<evidence type="ECO:0000259" key="1">
    <source>
        <dbReference type="PROSITE" id="PS50097"/>
    </source>
</evidence>
<dbReference type="RefSeq" id="XP_066918174.1">
    <property type="nucleotide sequence ID" value="XM_067062073.1"/>
</dbReference>
<dbReference type="CDD" id="cd18186">
    <property type="entry name" value="BTB_POZ_ZBTB_KLHL-like"/>
    <property type="match status" value="1"/>
</dbReference>
<dbReference type="Pfam" id="PF00651">
    <property type="entry name" value="BTB"/>
    <property type="match status" value="1"/>
</dbReference>
<organism evidence="2 3">
    <name type="scientific">Clytia hemisphaerica</name>
    <dbReference type="NCBI Taxonomy" id="252671"/>
    <lineage>
        <taxon>Eukaryota</taxon>
        <taxon>Metazoa</taxon>
        <taxon>Cnidaria</taxon>
        <taxon>Hydrozoa</taxon>
        <taxon>Hydroidolina</taxon>
        <taxon>Leptothecata</taxon>
        <taxon>Obeliida</taxon>
        <taxon>Clytiidae</taxon>
        <taxon>Clytia</taxon>
    </lineage>
</organism>
<dbReference type="SUPFAM" id="SSF54695">
    <property type="entry name" value="POZ domain"/>
    <property type="match status" value="1"/>
</dbReference>
<dbReference type="InterPro" id="IPR011333">
    <property type="entry name" value="SKP1/BTB/POZ_sf"/>
</dbReference>
<dbReference type="EnsemblMetazoa" id="CLYHEMT023297.1">
    <property type="protein sequence ID" value="CLYHEMP023297.1"/>
    <property type="gene ID" value="CLYHEMG023297"/>
</dbReference>
<protein>
    <recommendedName>
        <fullName evidence="1">BTB domain-containing protein</fullName>
    </recommendedName>
</protein>
<proteinExistence type="predicted"/>
<name>A0A7M5XHZ7_9CNID</name>
<sequence length="266" mass="30594">MSESKENEKIEEQKEPARFTQPWKNSDVVLVAEEKEIHVHSTTLSMVSPVFEAMFNGSFKESKTKKVTLEGKSYDTLMYVMKMIYPFDNIKFEFDSLVCETCETKESNGLIYSTKGSCRRCNAGLSNPRIQHLVRRLQGLYLLANEYMIDVVLDQVKCELTRQSKQIMNMYHAFDLLETAEVTQLEELKTTCLHFSKSYLSSYTLMNQLLTNRKISLETQLRLKGVLLTYILARTSNPGGSYLNEMKQVADDFSTISLEKSHKAVQ</sequence>
<dbReference type="Proteomes" id="UP000594262">
    <property type="component" value="Unplaced"/>
</dbReference>